<keyword evidence="2" id="KW-1185">Reference proteome</keyword>
<accession>A0A8E2DXY2</accession>
<name>A0A8E2DXY2_9PEZI</name>
<evidence type="ECO:0000313" key="2">
    <source>
        <dbReference type="Proteomes" id="UP000250266"/>
    </source>
</evidence>
<sequence>MNVSEDRPTSTTIRMKELSRSVGLHGTSRGNFDLGAWCSRLAICVKTEHQTDALSSRLNRCTFSTLCRDTQGGGETSISSPPPQHFHVFLTPHPSTLHSATVPASLATCRHLHLPVLSFNPPKWMAPAPTPPVSAFSRSLILVLICTGVI</sequence>
<dbReference type="AlphaFoldDB" id="A0A8E2DXY2"/>
<gene>
    <name evidence="1" type="ORF">K432DRAFT_223085</name>
</gene>
<reference evidence="1 2" key="1">
    <citation type="journal article" date="2016" name="Nat. Commun.">
        <title>Ectomycorrhizal ecology is imprinted in the genome of the dominant symbiotic fungus Cenococcum geophilum.</title>
        <authorList>
            <consortium name="DOE Joint Genome Institute"/>
            <person name="Peter M."/>
            <person name="Kohler A."/>
            <person name="Ohm R.A."/>
            <person name="Kuo A."/>
            <person name="Krutzmann J."/>
            <person name="Morin E."/>
            <person name="Arend M."/>
            <person name="Barry K.W."/>
            <person name="Binder M."/>
            <person name="Choi C."/>
            <person name="Clum A."/>
            <person name="Copeland A."/>
            <person name="Grisel N."/>
            <person name="Haridas S."/>
            <person name="Kipfer T."/>
            <person name="LaButti K."/>
            <person name="Lindquist E."/>
            <person name="Lipzen A."/>
            <person name="Maire R."/>
            <person name="Meier B."/>
            <person name="Mihaltcheva S."/>
            <person name="Molinier V."/>
            <person name="Murat C."/>
            <person name="Poggeler S."/>
            <person name="Quandt C.A."/>
            <person name="Sperisen C."/>
            <person name="Tritt A."/>
            <person name="Tisserant E."/>
            <person name="Crous P.W."/>
            <person name="Henrissat B."/>
            <person name="Nehls U."/>
            <person name="Egli S."/>
            <person name="Spatafora J.W."/>
            <person name="Grigoriev I.V."/>
            <person name="Martin F.M."/>
        </authorList>
    </citation>
    <scope>NUCLEOTIDE SEQUENCE [LARGE SCALE GENOMIC DNA]</scope>
    <source>
        <strain evidence="1 2">CBS 459.81</strain>
    </source>
</reference>
<organism evidence="1 2">
    <name type="scientific">Lepidopterella palustris CBS 459.81</name>
    <dbReference type="NCBI Taxonomy" id="1314670"/>
    <lineage>
        <taxon>Eukaryota</taxon>
        <taxon>Fungi</taxon>
        <taxon>Dikarya</taxon>
        <taxon>Ascomycota</taxon>
        <taxon>Pezizomycotina</taxon>
        <taxon>Dothideomycetes</taxon>
        <taxon>Pleosporomycetidae</taxon>
        <taxon>Mytilinidiales</taxon>
        <taxon>Argynnaceae</taxon>
        <taxon>Lepidopterella</taxon>
    </lineage>
</organism>
<evidence type="ECO:0000313" key="1">
    <source>
        <dbReference type="EMBL" id="OCK73816.1"/>
    </source>
</evidence>
<dbReference type="Proteomes" id="UP000250266">
    <property type="component" value="Unassembled WGS sequence"/>
</dbReference>
<proteinExistence type="predicted"/>
<dbReference type="EMBL" id="KV745646">
    <property type="protein sequence ID" value="OCK73816.1"/>
    <property type="molecule type" value="Genomic_DNA"/>
</dbReference>
<protein>
    <submittedName>
        <fullName evidence="1">Uncharacterized protein</fullName>
    </submittedName>
</protein>